<keyword evidence="3" id="KW-1185">Reference proteome</keyword>
<dbReference type="InterPro" id="IPR021484">
    <property type="entry name" value="DUF3137"/>
</dbReference>
<feature type="transmembrane region" description="Helical" evidence="1">
    <location>
        <begin position="77"/>
        <end position="101"/>
    </location>
</feature>
<protein>
    <submittedName>
        <fullName evidence="2">DUF3137 domain-containing protein</fullName>
    </submittedName>
</protein>
<dbReference type="RefSeq" id="WP_260977932.1">
    <property type="nucleotide sequence ID" value="NZ_JAOANI010000032.1"/>
</dbReference>
<gene>
    <name evidence="2" type="ORF">NYR02_18950</name>
</gene>
<dbReference type="Proteomes" id="UP001147830">
    <property type="component" value="Unassembled WGS sequence"/>
</dbReference>
<feature type="transmembrane region" description="Helical" evidence="1">
    <location>
        <begin position="122"/>
        <end position="143"/>
    </location>
</feature>
<comment type="caution">
    <text evidence="2">The sequence shown here is derived from an EMBL/GenBank/DDBJ whole genome shotgun (WGS) entry which is preliminary data.</text>
</comment>
<dbReference type="Pfam" id="PF11335">
    <property type="entry name" value="DUF3137"/>
    <property type="match status" value="1"/>
</dbReference>
<feature type="transmembrane region" description="Helical" evidence="1">
    <location>
        <begin position="163"/>
        <end position="181"/>
    </location>
</feature>
<name>A0A9X2WIY7_9GAMM</name>
<evidence type="ECO:0000313" key="2">
    <source>
        <dbReference type="EMBL" id="MCT7361103.1"/>
    </source>
</evidence>
<reference evidence="2" key="1">
    <citation type="journal article" date="2022" name="Front. Microbiol.">
        <title>Genome-based taxonomic rearrangement of Oceanobacter-related bacteria including the description of Thalassolituus hydrocarbonoclasticus sp. nov. and Thalassolituus pacificus sp. nov. and emended description of the genus Thalassolituus.</title>
        <authorList>
            <person name="Dong C."/>
            <person name="Wei L."/>
            <person name="Wang J."/>
            <person name="Lai Q."/>
            <person name="Huang Z."/>
            <person name="Shao Z."/>
        </authorList>
    </citation>
    <scope>NUCLEOTIDE SEQUENCE</scope>
    <source>
        <strain evidence="2">59MF3M-4</strain>
    </source>
</reference>
<feature type="transmembrane region" description="Helical" evidence="1">
    <location>
        <begin position="47"/>
        <end position="71"/>
    </location>
</feature>
<sequence length="423" mass="49011">MKYNQQVSANIAQLKEKVEAASSQEDLVRTIRSLEHHPGPLDYNDKLWVVISVLFLGFGGLALFSIFFRSLPYEFDYWLGVVLFYSQYWLPLTAAVFWQLWREEQGKVRFLSRHIKTPAQRVVVVAGVTLALVLTPYWGQLYWGAFQALLLLISGGGFVSSEPALPLFLLVSGGVIGWCSYRRKHWRRPLSERISLLDILFNNGLKALPFKRKEKAKELGQQFKEFIRGNDLREIQHLYQGHYEGELHSFDYRLYRFHYVVRRTETYTDSKGNTRTRVVRNSYYRHGLLLHFPFARGLSLEGGSGISFSGEEYTTASNEFNRLFSVRADKEIAAARFLSPAVIEAMLAMASEYSRPVLEINVRGDLCFAFNNDDMLEYKRHYNLENPVEFASEIAKHDELKKLDGLLFQMHNLMRLTDNNFEL</sequence>
<evidence type="ECO:0000313" key="3">
    <source>
        <dbReference type="Proteomes" id="UP001147830"/>
    </source>
</evidence>
<dbReference type="AlphaFoldDB" id="A0A9X2WIY7"/>
<keyword evidence="1" id="KW-0812">Transmembrane</keyword>
<keyword evidence="1" id="KW-0472">Membrane</keyword>
<dbReference type="EMBL" id="JAOANI010000032">
    <property type="protein sequence ID" value="MCT7361103.1"/>
    <property type="molecule type" value="Genomic_DNA"/>
</dbReference>
<accession>A0A9X2WIY7</accession>
<organism evidence="2 3">
    <name type="scientific">Thalassolituus pacificus</name>
    <dbReference type="NCBI Taxonomy" id="2975440"/>
    <lineage>
        <taxon>Bacteria</taxon>
        <taxon>Pseudomonadati</taxon>
        <taxon>Pseudomonadota</taxon>
        <taxon>Gammaproteobacteria</taxon>
        <taxon>Oceanospirillales</taxon>
        <taxon>Oceanospirillaceae</taxon>
        <taxon>Thalassolituus</taxon>
    </lineage>
</organism>
<keyword evidence="1" id="KW-1133">Transmembrane helix</keyword>
<proteinExistence type="predicted"/>
<reference evidence="2" key="2">
    <citation type="submission" date="2022-08" db="EMBL/GenBank/DDBJ databases">
        <authorList>
            <person name="Dong C."/>
        </authorList>
    </citation>
    <scope>NUCLEOTIDE SEQUENCE</scope>
    <source>
        <strain evidence="2">59MF3M-4</strain>
    </source>
</reference>
<evidence type="ECO:0000256" key="1">
    <source>
        <dbReference type="SAM" id="Phobius"/>
    </source>
</evidence>